<dbReference type="GO" id="GO:0031932">
    <property type="term" value="C:TORC2 complex"/>
    <property type="evidence" value="ECO:0007669"/>
    <property type="project" value="TreeGrafter"/>
</dbReference>
<reference evidence="1 2" key="1">
    <citation type="submission" date="2016-08" db="EMBL/GenBank/DDBJ databases">
        <title>Genomes of anaerobic fungi encode conserved fungal cellulosomes for biomass hydrolysis.</title>
        <authorList>
            <consortium name="DOE Joint Genome Institute"/>
            <person name="Haitjema C.H."/>
            <person name="Gilmore S.P."/>
            <person name="Henske J.K."/>
            <person name="Solomon K.V."/>
            <person name="De Groot R."/>
            <person name="Kuo A."/>
            <person name="Mondo S.J."/>
            <person name="Salamov A.A."/>
            <person name="Labutti K."/>
            <person name="Zhao Z."/>
            <person name="Chiniquy J."/>
            <person name="Barry K."/>
            <person name="Brewer H.M."/>
            <person name="Purvine S.O."/>
            <person name="Wright A.T."/>
            <person name="Boxma B."/>
            <person name="Van Alen T."/>
            <person name="Hackstein J.H."/>
            <person name="Baker S.E."/>
            <person name="Grigoriev I.V."/>
            <person name="O'Malley M.A."/>
        </authorList>
    </citation>
    <scope>NUCLEOTIDE SEQUENCE [LARGE SCALE GENOMIC DNA]</scope>
    <source>
        <strain evidence="2">finn</strain>
    </source>
</reference>
<proteinExistence type="predicted"/>
<dbReference type="PANTHER" id="PTHR32428:SF2">
    <property type="entry name" value="TARGET OF RAPAMYCIN COMPLEX 2 SUBUNIT BIT61-RELATED"/>
    <property type="match status" value="1"/>
</dbReference>
<gene>
    <name evidence="1" type="ORF">BCR36DRAFT_582494</name>
</gene>
<dbReference type="AlphaFoldDB" id="A0A1Y1VCZ6"/>
<dbReference type="OrthoDB" id="2290221at2759"/>
<accession>A0A1Y1VCZ6</accession>
<keyword evidence="2" id="KW-1185">Reference proteome</keyword>
<reference evidence="1 2" key="2">
    <citation type="submission" date="2016-08" db="EMBL/GenBank/DDBJ databases">
        <title>Pervasive Adenine N6-methylation of Active Genes in Fungi.</title>
        <authorList>
            <consortium name="DOE Joint Genome Institute"/>
            <person name="Mondo S.J."/>
            <person name="Dannebaum R.O."/>
            <person name="Kuo R.C."/>
            <person name="Labutti K."/>
            <person name="Haridas S."/>
            <person name="Kuo A."/>
            <person name="Salamov A."/>
            <person name="Ahrendt S.R."/>
            <person name="Lipzen A."/>
            <person name="Sullivan W."/>
            <person name="Andreopoulos W.B."/>
            <person name="Clum A."/>
            <person name="Lindquist E."/>
            <person name="Daum C."/>
            <person name="Ramamoorthy G.K."/>
            <person name="Gryganskyi A."/>
            <person name="Culley D."/>
            <person name="Magnuson J.K."/>
            <person name="James T.Y."/>
            <person name="O'Malley M.A."/>
            <person name="Stajich J.E."/>
            <person name="Spatafora J.W."/>
            <person name="Visel A."/>
            <person name="Grigoriev I.V."/>
        </authorList>
    </citation>
    <scope>NUCLEOTIDE SEQUENCE [LARGE SCALE GENOMIC DNA]</scope>
    <source>
        <strain evidence="2">finn</strain>
    </source>
</reference>
<evidence type="ECO:0000313" key="2">
    <source>
        <dbReference type="Proteomes" id="UP000193719"/>
    </source>
</evidence>
<dbReference type="SUPFAM" id="SSF74788">
    <property type="entry name" value="Cullin repeat-like"/>
    <property type="match status" value="1"/>
</dbReference>
<protein>
    <submittedName>
        <fullName evidence="1">HbrB-domain-containing protein</fullName>
    </submittedName>
</protein>
<dbReference type="GO" id="GO:0038203">
    <property type="term" value="P:TORC2 signaling"/>
    <property type="evidence" value="ECO:0007669"/>
    <property type="project" value="TreeGrafter"/>
</dbReference>
<dbReference type="Proteomes" id="UP000193719">
    <property type="component" value="Unassembled WGS sequence"/>
</dbReference>
<sequence length="305" mass="34900">MEKKILNLKPSTQLLRRPSGQLQTANSMNSLSSKNSTTFSSSPLFGPVRKISKRSIPNLSSFNNIMDHGTVASSANILKSISELDSASLNKDINYSETNIKDNWHIICIKVLPLFNGQGLQDFIEDLNDLVKRCMEVKTPKTLAYNINELLKNGIYTINTKLIEVTDNSLISRLVEIWTFFFDSIMPYIKGIFLPLSFDPRYSILDIPRMAFTCFRDFVILPNIDRIEEVLNMQFTGKIPIDPQFNTISGRFIQMLSILYGILDEKQQSIYNVLKILRANTNGNNRMSYISLKKTKKYPLTELQY</sequence>
<dbReference type="PANTHER" id="PTHR32428">
    <property type="entry name" value="TARGET OF RAPAMYCIN COMPLEX 2 SUBUNIT BIT61-RELATED"/>
    <property type="match status" value="1"/>
</dbReference>
<name>A0A1Y1VCZ6_9FUNG</name>
<comment type="caution">
    <text evidence="1">The sequence shown here is derived from an EMBL/GenBank/DDBJ whole genome shotgun (WGS) entry which is preliminary data.</text>
</comment>
<dbReference type="EMBL" id="MCFH01000015">
    <property type="protein sequence ID" value="ORX52548.1"/>
    <property type="molecule type" value="Genomic_DNA"/>
</dbReference>
<dbReference type="InterPro" id="IPR016159">
    <property type="entry name" value="Cullin_repeat-like_dom_sf"/>
</dbReference>
<evidence type="ECO:0000313" key="1">
    <source>
        <dbReference type="EMBL" id="ORX52548.1"/>
    </source>
</evidence>
<dbReference type="Pfam" id="PF08539">
    <property type="entry name" value="HbrB"/>
    <property type="match status" value="1"/>
</dbReference>
<organism evidence="1 2">
    <name type="scientific">Piromyces finnis</name>
    <dbReference type="NCBI Taxonomy" id="1754191"/>
    <lineage>
        <taxon>Eukaryota</taxon>
        <taxon>Fungi</taxon>
        <taxon>Fungi incertae sedis</taxon>
        <taxon>Chytridiomycota</taxon>
        <taxon>Chytridiomycota incertae sedis</taxon>
        <taxon>Neocallimastigomycetes</taxon>
        <taxon>Neocallimastigales</taxon>
        <taxon>Neocallimastigaceae</taxon>
        <taxon>Piromyces</taxon>
    </lineage>
</organism>
<dbReference type="STRING" id="1754191.A0A1Y1VCZ6"/>
<dbReference type="InterPro" id="IPR013745">
    <property type="entry name" value="Bit61/PRR5"/>
</dbReference>